<evidence type="ECO:0000256" key="15">
    <source>
        <dbReference type="RuleBase" id="RU363016"/>
    </source>
</evidence>
<dbReference type="SMART" id="SM00487">
    <property type="entry name" value="DEXDc"/>
    <property type="match status" value="1"/>
</dbReference>
<evidence type="ECO:0000259" key="16">
    <source>
        <dbReference type="PROSITE" id="PS51192"/>
    </source>
</evidence>
<feature type="domain" description="Helicase ATP-binding" evidence="16">
    <location>
        <begin position="269"/>
        <end position="430"/>
    </location>
</feature>
<gene>
    <name evidence="18" type="primary">recG</name>
    <name evidence="18" type="ORF">KHY36_06105</name>
</gene>
<dbReference type="GO" id="GO:0005524">
    <property type="term" value="F:ATP binding"/>
    <property type="evidence" value="ECO:0007669"/>
    <property type="project" value="UniProtKB-KW"/>
</dbReference>
<dbReference type="SMART" id="SM00490">
    <property type="entry name" value="HELICc"/>
    <property type="match status" value="1"/>
</dbReference>
<dbReference type="NCBIfam" id="NF008168">
    <property type="entry name" value="PRK10917.2-2"/>
    <property type="match status" value="1"/>
</dbReference>
<protein>
    <recommendedName>
        <fullName evidence="2 15">ATP-dependent DNA helicase RecG</fullName>
        <ecNumber evidence="13 15">5.6.2.4</ecNumber>
    </recommendedName>
</protein>
<dbReference type="SUPFAM" id="SSF52540">
    <property type="entry name" value="P-loop containing nucleoside triphosphate hydrolases"/>
    <property type="match status" value="2"/>
</dbReference>
<evidence type="ECO:0000256" key="2">
    <source>
        <dbReference type="ARBA" id="ARBA00017846"/>
    </source>
</evidence>
<evidence type="ECO:0000256" key="6">
    <source>
        <dbReference type="ARBA" id="ARBA00022806"/>
    </source>
</evidence>
<evidence type="ECO:0000313" key="19">
    <source>
        <dbReference type="Proteomes" id="UP000759273"/>
    </source>
</evidence>
<dbReference type="InterPro" id="IPR011545">
    <property type="entry name" value="DEAD/DEAH_box_helicase_dom"/>
</dbReference>
<dbReference type="GO" id="GO:0043138">
    <property type="term" value="F:3'-5' DNA helicase activity"/>
    <property type="evidence" value="ECO:0007669"/>
    <property type="project" value="UniProtKB-EC"/>
</dbReference>
<dbReference type="PANTHER" id="PTHR47964">
    <property type="entry name" value="ATP-DEPENDENT DNA HELICASE HOMOLOG RECG, CHLOROPLASTIC"/>
    <property type="match status" value="1"/>
</dbReference>
<dbReference type="EMBL" id="JAGZGG010000010">
    <property type="protein sequence ID" value="MBS5332089.1"/>
    <property type="molecule type" value="Genomic_DNA"/>
</dbReference>
<keyword evidence="7 15" id="KW-0067">ATP-binding</keyword>
<sequence length="680" mass="74369">MPTINDSVQYLKGVGPAFAKKFEKLGIVTIRDLLLCYPRKYIDYTQPYTVVSAPYDMDCCVRATVLQKEPPRRITGGRVMNRVLAADDSGILSMTWFNASYAANNLVVGETYYFEGRIGGTLTRREISHPLVRTVAQVAACPFVAVYPGTDGLPAARHASCAHAALAFADELTDPLPPELLTRYRMPTKAAAVRGVHAPQSSEELAAARRRLIFEELYLLQIGIFLLRSHGRHKTSAPMHPLDLGPFWRSLPYPPTGAQKRSTEEIVGDLCGEVPMNRLLQGDVGSGKTLVAAAAIWFAAQNGWQSAMLAPTEILARQHAVTLADRLEPFGVNVTLLVGGMKAKEKRIALEAIADGRANLVVGTHAVLTDTVEFKNLGLAIVDEQHRFGVRQRGLLAGKAQSPHLLVMSATPIPRTLGLLMYGDLDISVLDELPPGRKPIKTWFITGKKRRDMYGFLDKQIAAGHQVYIVCPAIEENEAMGDLQAVTTYYTETACALLPNRRIGLLHGKMKPKEKDDVMQQFKAGELDVLVSTTVIEVGVDVPNATVMVIENAERFGLSALHQLRGRVGRGAADSCCILISDNGNDAVRERLQFLCRTSDGFAVAKYDLETRGPGDFFGSAQHGLPTLRVADLVQDTRTLRVAQDEAKALLAEDPNLIDPAHRALSDEVERLFETAGAMN</sequence>
<comment type="catalytic activity">
    <reaction evidence="14 15">
        <text>ATP + H2O = ADP + phosphate + H(+)</text>
        <dbReference type="Rhea" id="RHEA:13065"/>
        <dbReference type="ChEBI" id="CHEBI:15377"/>
        <dbReference type="ChEBI" id="CHEBI:15378"/>
        <dbReference type="ChEBI" id="CHEBI:30616"/>
        <dbReference type="ChEBI" id="CHEBI:43474"/>
        <dbReference type="ChEBI" id="CHEBI:456216"/>
        <dbReference type="EC" id="5.6.2.4"/>
    </reaction>
</comment>
<evidence type="ECO:0000313" key="18">
    <source>
        <dbReference type="EMBL" id="MBS5332089.1"/>
    </source>
</evidence>
<dbReference type="GO" id="GO:0006281">
    <property type="term" value="P:DNA repair"/>
    <property type="evidence" value="ECO:0007669"/>
    <property type="project" value="UniProtKB-UniRule"/>
</dbReference>
<evidence type="ECO:0000256" key="5">
    <source>
        <dbReference type="ARBA" id="ARBA00022801"/>
    </source>
</evidence>
<keyword evidence="5 15" id="KW-0378">Hydrolase</keyword>
<dbReference type="GO" id="GO:0016787">
    <property type="term" value="F:hydrolase activity"/>
    <property type="evidence" value="ECO:0007669"/>
    <property type="project" value="UniProtKB-KW"/>
</dbReference>
<dbReference type="AlphaFoldDB" id="A0A943HHL2"/>
<comment type="function">
    <text evidence="15">Plays a critical role in recombination and DNA repair. Helps process Holliday junction intermediates to mature products by catalyzing branch migration. Has replication fork regression activity, unwinds stalled or blocked replication forks to make a HJ that can be resolved. Has a DNA unwinding activity characteristic of a DNA helicase with 3'-5' polarity.</text>
</comment>
<proteinExistence type="inferred from homology"/>
<evidence type="ECO:0000256" key="3">
    <source>
        <dbReference type="ARBA" id="ARBA00022741"/>
    </source>
</evidence>
<evidence type="ECO:0000256" key="4">
    <source>
        <dbReference type="ARBA" id="ARBA00022763"/>
    </source>
</evidence>
<dbReference type="PANTHER" id="PTHR47964:SF1">
    <property type="entry name" value="ATP-DEPENDENT DNA HELICASE HOMOLOG RECG, CHLOROPLASTIC"/>
    <property type="match status" value="1"/>
</dbReference>
<evidence type="ECO:0000256" key="8">
    <source>
        <dbReference type="ARBA" id="ARBA00023125"/>
    </source>
</evidence>
<dbReference type="Gene3D" id="2.40.50.140">
    <property type="entry name" value="Nucleic acid-binding proteins"/>
    <property type="match status" value="1"/>
</dbReference>
<dbReference type="InterPro" id="IPR045562">
    <property type="entry name" value="RecG_dom3_C"/>
</dbReference>
<evidence type="ECO:0000259" key="17">
    <source>
        <dbReference type="PROSITE" id="PS51194"/>
    </source>
</evidence>
<evidence type="ECO:0000256" key="7">
    <source>
        <dbReference type="ARBA" id="ARBA00022840"/>
    </source>
</evidence>
<reference evidence="18" key="1">
    <citation type="submission" date="2021-02" db="EMBL/GenBank/DDBJ databases">
        <title>Infant gut strain persistence is associated with maternal origin, phylogeny, and functional potential including surface adhesion and iron acquisition.</title>
        <authorList>
            <person name="Lou Y.C."/>
        </authorList>
    </citation>
    <scope>NUCLEOTIDE SEQUENCE</scope>
    <source>
        <strain evidence="18">L3_101_000M1_dasL3_101_000M1_concoct_87</strain>
    </source>
</reference>
<organism evidence="18 19">
    <name type="scientific">Subdoligranulum variabile</name>
    <dbReference type="NCBI Taxonomy" id="214851"/>
    <lineage>
        <taxon>Bacteria</taxon>
        <taxon>Bacillati</taxon>
        <taxon>Bacillota</taxon>
        <taxon>Clostridia</taxon>
        <taxon>Eubacteriales</taxon>
        <taxon>Oscillospiraceae</taxon>
        <taxon>Subdoligranulum</taxon>
    </lineage>
</organism>
<dbReference type="Pfam" id="PF19833">
    <property type="entry name" value="RecG_dom3_C"/>
    <property type="match status" value="1"/>
</dbReference>
<dbReference type="SUPFAM" id="SSF50249">
    <property type="entry name" value="Nucleic acid-binding proteins"/>
    <property type="match status" value="1"/>
</dbReference>
<evidence type="ECO:0000256" key="10">
    <source>
        <dbReference type="ARBA" id="ARBA00023204"/>
    </source>
</evidence>
<keyword evidence="11" id="KW-0413">Isomerase</keyword>
<evidence type="ECO:0000256" key="9">
    <source>
        <dbReference type="ARBA" id="ARBA00023172"/>
    </source>
</evidence>
<dbReference type="GO" id="GO:0003677">
    <property type="term" value="F:DNA binding"/>
    <property type="evidence" value="ECO:0007669"/>
    <property type="project" value="UniProtKB-KW"/>
</dbReference>
<dbReference type="InterPro" id="IPR027417">
    <property type="entry name" value="P-loop_NTPase"/>
</dbReference>
<dbReference type="Gene3D" id="3.40.50.300">
    <property type="entry name" value="P-loop containing nucleotide triphosphate hydrolases"/>
    <property type="match status" value="2"/>
</dbReference>
<feature type="domain" description="Helicase C-terminal" evidence="17">
    <location>
        <begin position="449"/>
        <end position="610"/>
    </location>
</feature>
<dbReference type="InterPro" id="IPR012340">
    <property type="entry name" value="NA-bd_OB-fold"/>
</dbReference>
<keyword evidence="3 15" id="KW-0547">Nucleotide-binding</keyword>
<dbReference type="InterPro" id="IPR033454">
    <property type="entry name" value="RecG_wedge"/>
</dbReference>
<dbReference type="PROSITE" id="PS51192">
    <property type="entry name" value="HELICASE_ATP_BIND_1"/>
    <property type="match status" value="1"/>
</dbReference>
<dbReference type="CDD" id="cd04488">
    <property type="entry name" value="RecG_wedge_OBF"/>
    <property type="match status" value="1"/>
</dbReference>
<dbReference type="Proteomes" id="UP000759273">
    <property type="component" value="Unassembled WGS sequence"/>
</dbReference>
<comment type="similarity">
    <text evidence="1 15">Belongs to the helicase family. RecG subfamily.</text>
</comment>
<dbReference type="NCBIfam" id="TIGR00643">
    <property type="entry name" value="recG"/>
    <property type="match status" value="1"/>
</dbReference>
<evidence type="ECO:0000256" key="13">
    <source>
        <dbReference type="ARBA" id="ARBA00034808"/>
    </source>
</evidence>
<dbReference type="InterPro" id="IPR004609">
    <property type="entry name" value="ATP-dep_DNA_helicase_RecG"/>
</dbReference>
<name>A0A943HHL2_9FIRM</name>
<dbReference type="Pfam" id="PF00270">
    <property type="entry name" value="DEAD"/>
    <property type="match status" value="1"/>
</dbReference>
<dbReference type="EC" id="5.6.2.4" evidence="13 15"/>
<dbReference type="InterPro" id="IPR014001">
    <property type="entry name" value="Helicase_ATP-bd"/>
</dbReference>
<keyword evidence="8" id="KW-0238">DNA-binding</keyword>
<comment type="caution">
    <text evidence="18">The sequence shown here is derived from an EMBL/GenBank/DDBJ whole genome shotgun (WGS) entry which is preliminary data.</text>
</comment>
<dbReference type="InterPro" id="IPR047112">
    <property type="entry name" value="RecG/Mfd"/>
</dbReference>
<keyword evidence="4 15" id="KW-0227">DNA damage</keyword>
<keyword evidence="9 15" id="KW-0233">DNA recombination</keyword>
<accession>A0A943HHL2</accession>
<dbReference type="Pfam" id="PF00271">
    <property type="entry name" value="Helicase_C"/>
    <property type="match status" value="1"/>
</dbReference>
<dbReference type="Pfam" id="PF17191">
    <property type="entry name" value="RecG_wedge"/>
    <property type="match status" value="1"/>
</dbReference>
<dbReference type="NCBIfam" id="NF008165">
    <property type="entry name" value="PRK10917.1-3"/>
    <property type="match status" value="1"/>
</dbReference>
<dbReference type="PROSITE" id="PS51194">
    <property type="entry name" value="HELICASE_CTER"/>
    <property type="match status" value="1"/>
</dbReference>
<evidence type="ECO:0000256" key="11">
    <source>
        <dbReference type="ARBA" id="ARBA00023235"/>
    </source>
</evidence>
<keyword evidence="6 15" id="KW-0347">Helicase</keyword>
<evidence type="ECO:0000256" key="14">
    <source>
        <dbReference type="ARBA" id="ARBA00048988"/>
    </source>
</evidence>
<comment type="catalytic activity">
    <reaction evidence="12 15">
        <text>Couples ATP hydrolysis with the unwinding of duplex DNA by translocating in the 3'-5' direction.</text>
        <dbReference type="EC" id="5.6.2.4"/>
    </reaction>
</comment>
<dbReference type="GO" id="GO:0006310">
    <property type="term" value="P:DNA recombination"/>
    <property type="evidence" value="ECO:0007669"/>
    <property type="project" value="UniProtKB-UniRule"/>
</dbReference>
<dbReference type="CDD" id="cd17992">
    <property type="entry name" value="DEXHc_RecG"/>
    <property type="match status" value="1"/>
</dbReference>
<keyword evidence="10 15" id="KW-0234">DNA repair</keyword>
<evidence type="ECO:0000256" key="12">
    <source>
        <dbReference type="ARBA" id="ARBA00034617"/>
    </source>
</evidence>
<evidence type="ECO:0000256" key="1">
    <source>
        <dbReference type="ARBA" id="ARBA00007504"/>
    </source>
</evidence>
<dbReference type="InterPro" id="IPR001650">
    <property type="entry name" value="Helicase_C-like"/>
</dbReference>